<organism evidence="3 4">
    <name type="scientific">Saccharibacillus brassicae</name>
    <dbReference type="NCBI Taxonomy" id="2583377"/>
    <lineage>
        <taxon>Bacteria</taxon>
        <taxon>Bacillati</taxon>
        <taxon>Bacillota</taxon>
        <taxon>Bacilli</taxon>
        <taxon>Bacillales</taxon>
        <taxon>Paenibacillaceae</taxon>
        <taxon>Saccharibacillus</taxon>
    </lineage>
</organism>
<dbReference type="Gene3D" id="3.40.50.720">
    <property type="entry name" value="NAD(P)-binding Rossmann-like Domain"/>
    <property type="match status" value="1"/>
</dbReference>
<evidence type="ECO:0000313" key="3">
    <source>
        <dbReference type="EMBL" id="QDH20451.1"/>
    </source>
</evidence>
<dbReference type="OrthoDB" id="339107at2"/>
<reference evidence="3 4" key="1">
    <citation type="submission" date="2019-06" db="EMBL/GenBank/DDBJ databases">
        <title>Saccharibacillus brassicae sp. nov., an endophytic bacterium isolated from Chinese cabbage seeds (Brassica pekinensis).</title>
        <authorList>
            <person name="Jiang L."/>
            <person name="Lee J."/>
            <person name="Kim S.W."/>
        </authorList>
    </citation>
    <scope>NUCLEOTIDE SEQUENCE [LARGE SCALE GENOMIC DNA]</scope>
    <source>
        <strain evidence="4">KCTC 43072 / ATSA2</strain>
    </source>
</reference>
<dbReference type="SUPFAM" id="SSF51735">
    <property type="entry name" value="NAD(P)-binding Rossmann-fold domains"/>
    <property type="match status" value="1"/>
</dbReference>
<feature type="region of interest" description="Disordered" evidence="1">
    <location>
        <begin position="274"/>
        <end position="302"/>
    </location>
</feature>
<dbReference type="KEGG" id="saca:FFV09_06000"/>
<proteinExistence type="predicted"/>
<dbReference type="InterPro" id="IPR036291">
    <property type="entry name" value="NAD(P)-bd_dom_sf"/>
</dbReference>
<sequence>MTSSSPSSPIRILLTGGQGKTSSRLARLLRLQGHAVRQAGRRPAQSRDGQPDSVVFDWYDPSTYEAALTGMDAVYLVAPPDLHPEQVMIPFIRKAREASVRRFVLLSSASVSADDPVFGPIHRELRSGAAEWAVLRPSYFMQNFSETAHAYTIRESNRIFTAAGSGKVGFVDAEDIAAVAAEALTRPEPFNDELVITGPEALSYGEAAERIGELTGLPVQHIAITEDELRQNLIAVGLPREYAAFLAGLDTRIRVEGSEDRVTDTVRRVTGREPRSLTDHIRANSASLRSEPEPDQAGRTKL</sequence>
<feature type="compositionally biased region" description="Basic and acidic residues" evidence="1">
    <location>
        <begin position="290"/>
        <end position="302"/>
    </location>
</feature>
<evidence type="ECO:0000256" key="1">
    <source>
        <dbReference type="SAM" id="MobiDB-lite"/>
    </source>
</evidence>
<keyword evidence="4" id="KW-1185">Reference proteome</keyword>
<gene>
    <name evidence="3" type="ORF">FFV09_06000</name>
</gene>
<dbReference type="InterPro" id="IPR051604">
    <property type="entry name" value="Ergot_Alk_Oxidoreductase"/>
</dbReference>
<dbReference type="Proteomes" id="UP000316968">
    <property type="component" value="Chromosome"/>
</dbReference>
<feature type="domain" description="NAD(P)-binding" evidence="2">
    <location>
        <begin position="16"/>
        <end position="187"/>
    </location>
</feature>
<dbReference type="RefSeq" id="WP_141446953.1">
    <property type="nucleotide sequence ID" value="NZ_CP041217.1"/>
</dbReference>
<evidence type="ECO:0000259" key="2">
    <source>
        <dbReference type="Pfam" id="PF13460"/>
    </source>
</evidence>
<protein>
    <submittedName>
        <fullName evidence="3">Ergot alkaloid biosynthesis protein</fullName>
    </submittedName>
</protein>
<accession>A0A4Y6UVR8</accession>
<dbReference type="PANTHER" id="PTHR43162:SF1">
    <property type="entry name" value="PRESTALK A DIFFERENTIATION PROTEIN A"/>
    <property type="match status" value="1"/>
</dbReference>
<dbReference type="AlphaFoldDB" id="A0A4Y6UVR8"/>
<dbReference type="Gene3D" id="3.90.25.10">
    <property type="entry name" value="UDP-galactose 4-epimerase, domain 1"/>
    <property type="match status" value="1"/>
</dbReference>
<evidence type="ECO:0000313" key="4">
    <source>
        <dbReference type="Proteomes" id="UP000316968"/>
    </source>
</evidence>
<dbReference type="EMBL" id="CP041217">
    <property type="protein sequence ID" value="QDH20451.1"/>
    <property type="molecule type" value="Genomic_DNA"/>
</dbReference>
<name>A0A4Y6UVR8_SACBS</name>
<dbReference type="InterPro" id="IPR016040">
    <property type="entry name" value="NAD(P)-bd_dom"/>
</dbReference>
<dbReference type="PANTHER" id="PTHR43162">
    <property type="match status" value="1"/>
</dbReference>
<dbReference type="Pfam" id="PF13460">
    <property type="entry name" value="NAD_binding_10"/>
    <property type="match status" value="1"/>
</dbReference>